<protein>
    <submittedName>
        <fullName evidence="2">DNA-binding protein</fullName>
    </submittedName>
</protein>
<name>A0A3Q9F048_9ACTN</name>
<dbReference type="GO" id="GO:0003677">
    <property type="term" value="F:DNA binding"/>
    <property type="evidence" value="ECO:0007669"/>
    <property type="project" value="UniProtKB-KW"/>
</dbReference>
<dbReference type="RefSeq" id="WP_126398126.1">
    <property type="nucleotide sequence ID" value="NZ_CP034539.1"/>
</dbReference>
<evidence type="ECO:0000259" key="1">
    <source>
        <dbReference type="Pfam" id="PF12728"/>
    </source>
</evidence>
<evidence type="ECO:0000313" key="3">
    <source>
        <dbReference type="Proteomes" id="UP000280298"/>
    </source>
</evidence>
<keyword evidence="3" id="KW-1185">Reference proteome</keyword>
<dbReference type="OrthoDB" id="4296536at2"/>
<accession>A0A3Q9F048</accession>
<dbReference type="Pfam" id="PF12728">
    <property type="entry name" value="HTH_17"/>
    <property type="match status" value="1"/>
</dbReference>
<proteinExistence type="predicted"/>
<keyword evidence="2" id="KW-0238">DNA-binding</keyword>
<dbReference type="EMBL" id="CP034539">
    <property type="protein sequence ID" value="AZQ39648.1"/>
    <property type="molecule type" value="Genomic_DNA"/>
</dbReference>
<reference evidence="2 3" key="1">
    <citation type="journal article" date="2019" name="Int. J. Syst. Evol. Microbiol.">
        <title>Streptomyces cyaneochromogenes sp. nov., a blue pigment-producing actinomycete from manganese-contaminated soil.</title>
        <authorList>
            <person name="Tang X."/>
            <person name="Zhao J."/>
            <person name="Li K."/>
            <person name="Chen Z."/>
            <person name="Sun Y."/>
            <person name="Gao J."/>
        </authorList>
    </citation>
    <scope>NUCLEOTIDE SEQUENCE [LARGE SCALE GENOMIC DNA]</scope>
    <source>
        <strain evidence="2 3">MK-45</strain>
    </source>
</reference>
<feature type="domain" description="Helix-turn-helix" evidence="1">
    <location>
        <begin position="17"/>
        <end position="67"/>
    </location>
</feature>
<dbReference type="InterPro" id="IPR041657">
    <property type="entry name" value="HTH_17"/>
</dbReference>
<dbReference type="KEGG" id="scya:EJ357_44620"/>
<evidence type="ECO:0000313" key="2">
    <source>
        <dbReference type="EMBL" id="AZQ39648.1"/>
    </source>
</evidence>
<sequence length="72" mass="7769">MDTPATLDEVRAWPALVSLTQAARALNISRTTAFTLAARGQFPVPIERALGQQRVRTADLIRYLEGESGGTA</sequence>
<dbReference type="Proteomes" id="UP000280298">
    <property type="component" value="Chromosome"/>
</dbReference>
<organism evidence="2 3">
    <name type="scientific">Streptomyces cyaneochromogenes</name>
    <dbReference type="NCBI Taxonomy" id="2496836"/>
    <lineage>
        <taxon>Bacteria</taxon>
        <taxon>Bacillati</taxon>
        <taxon>Actinomycetota</taxon>
        <taxon>Actinomycetes</taxon>
        <taxon>Kitasatosporales</taxon>
        <taxon>Streptomycetaceae</taxon>
        <taxon>Streptomyces</taxon>
    </lineage>
</organism>
<dbReference type="AlphaFoldDB" id="A0A3Q9F048"/>
<gene>
    <name evidence="2" type="ORF">EJ357_44620</name>
</gene>